<dbReference type="AlphaFoldDB" id="A0A1Z4EES6"/>
<dbReference type="KEGG" id="mshg:MSG_01296"/>
<reference evidence="2" key="1">
    <citation type="submission" date="2017-06" db="EMBL/GenBank/DDBJ databases">
        <title>Complete Genome Sequence of Mycobacterium shigaense.</title>
        <authorList>
            <person name="Fukano H."/>
            <person name="Yoshida M."/>
            <person name="Kazumi Y."/>
            <person name="Ogura Y."/>
            <person name="Mitarai S."/>
            <person name="Hayashi T."/>
            <person name="Hoshino Y."/>
        </authorList>
    </citation>
    <scope>NUCLEOTIDE SEQUENCE [LARGE SCALE GENOMIC DNA]</scope>
    <source>
        <strain evidence="2">UN-152</strain>
    </source>
</reference>
<dbReference type="Gene3D" id="1.20.1250.20">
    <property type="entry name" value="MFS general substrate transporter like domains"/>
    <property type="match status" value="1"/>
</dbReference>
<dbReference type="InterPro" id="IPR052524">
    <property type="entry name" value="MFS_Cyanate_Porter"/>
</dbReference>
<sequence length="90" mass="9071">MWTALLGLGLGAVLSLGITFMSTHAGHHGSAGQLSAMSQCVGYLVAVAGPALFGAAKDATGHWTLGWTVVLIAIVPMTIAGWLCGRGGHV</sequence>
<evidence type="ECO:0000313" key="1">
    <source>
        <dbReference type="EMBL" id="BAX91454.1"/>
    </source>
</evidence>
<evidence type="ECO:0000313" key="2">
    <source>
        <dbReference type="Proteomes" id="UP000217736"/>
    </source>
</evidence>
<proteinExistence type="predicted"/>
<name>A0A1Z4EES6_9MYCO</name>
<dbReference type="OrthoDB" id="5317164at2"/>
<dbReference type="InterPro" id="IPR036259">
    <property type="entry name" value="MFS_trans_sf"/>
</dbReference>
<dbReference type="RefSeq" id="WP_096438046.1">
    <property type="nucleotide sequence ID" value="NZ_AP018164.1"/>
</dbReference>
<organism evidence="1 2">
    <name type="scientific">Mycobacterium shigaense</name>
    <dbReference type="NCBI Taxonomy" id="722731"/>
    <lineage>
        <taxon>Bacteria</taxon>
        <taxon>Bacillati</taxon>
        <taxon>Actinomycetota</taxon>
        <taxon>Actinomycetes</taxon>
        <taxon>Mycobacteriales</taxon>
        <taxon>Mycobacteriaceae</taxon>
        <taxon>Mycobacterium</taxon>
        <taxon>Mycobacterium simiae complex</taxon>
    </lineage>
</organism>
<dbReference type="SUPFAM" id="SSF103473">
    <property type="entry name" value="MFS general substrate transporter"/>
    <property type="match status" value="1"/>
</dbReference>
<accession>A0A1Z4EES6</accession>
<dbReference type="Proteomes" id="UP000217736">
    <property type="component" value="Chromosome"/>
</dbReference>
<gene>
    <name evidence="1" type="ORF">MSG_01296</name>
</gene>
<dbReference type="EMBL" id="AP018164">
    <property type="protein sequence ID" value="BAX91454.1"/>
    <property type="molecule type" value="Genomic_DNA"/>
</dbReference>
<dbReference type="PANTHER" id="PTHR23523:SF2">
    <property type="entry name" value="2-NITROIMIDAZOLE TRANSPORTER"/>
    <property type="match status" value="1"/>
</dbReference>
<keyword evidence="2" id="KW-1185">Reference proteome</keyword>
<dbReference type="PANTHER" id="PTHR23523">
    <property type="match status" value="1"/>
</dbReference>
<protein>
    <submittedName>
        <fullName evidence="1">Cyanate transporter</fullName>
    </submittedName>
</protein>